<evidence type="ECO:0000259" key="2">
    <source>
        <dbReference type="SMART" id="SM00060"/>
    </source>
</evidence>
<dbReference type="Proteomes" id="UP000008467">
    <property type="component" value="Chromosome"/>
</dbReference>
<dbReference type="STRING" id="642492.Clole_3615"/>
<dbReference type="EMBL" id="CP002582">
    <property type="protein sequence ID" value="ADZ85298.1"/>
    <property type="molecule type" value="Genomic_DNA"/>
</dbReference>
<keyword evidence="1" id="KW-0472">Membrane</keyword>
<keyword evidence="1" id="KW-0812">Transmembrane</keyword>
<dbReference type="RefSeq" id="WP_013658574.1">
    <property type="nucleotide sequence ID" value="NC_015275.1"/>
</dbReference>
<feature type="domain" description="Fibronectin type-III" evidence="2">
    <location>
        <begin position="893"/>
        <end position="1026"/>
    </location>
</feature>
<dbReference type="KEGG" id="cle:Clole_3615"/>
<gene>
    <name evidence="3" type="ordered locus">Clole_3615</name>
</gene>
<organism evidence="3 4">
    <name type="scientific">Cellulosilyticum lentocellum (strain ATCC 49066 / DSM 5427 / NCIMB 11756 / RHM5)</name>
    <name type="common">Clostridium lentocellum</name>
    <dbReference type="NCBI Taxonomy" id="642492"/>
    <lineage>
        <taxon>Bacteria</taxon>
        <taxon>Bacillati</taxon>
        <taxon>Bacillota</taxon>
        <taxon>Clostridia</taxon>
        <taxon>Lachnospirales</taxon>
        <taxon>Cellulosilyticaceae</taxon>
        <taxon>Cellulosilyticum</taxon>
    </lineage>
</organism>
<name>F2JT79_CELLD</name>
<sequence length="1618" mass="182152">MNKTERGETDDMKKVVSKILVFVMVIASLQGINLNELMAADTNLYGFEMQKKILAEDSKGLELSNRIGTDYTETAVAKWDISSAADYVLTYYIEAMDNTTQKVELTLENAGDDNVTLSGKVYNQDGSTKSIDYVERVLNSGSNSWENKSKEIGKTEFTAGLKLGTYASTYQQYNVNLTNVNVAGKNLNIRLKLDGKLVYVYTTGISKGNINEFELKVDGTTQAKQSFFNGPKNFEIKPVHLKDNTLESIEVIEDLTKETPGSKPGVKLSFDQIKVLEGGKYTIPSSSTKLDEVVIKLQPQYSIGSSVQDGDDSIRLDFKPMTGEKIKIDTKDSSYTVGAVDTNGQINIYLANGTNLESSVIKWDVLEPSMVVDSLFTYGKDADIYKPENKGHTYLDYSLNKTTNNQVQFTIKPYNINSAATYTILSSNTEKGTFTARTTYEYDPNKTNNKEITTSISSTNVTYFKVKIKIDNNEYESQVVRYNPGDFSPVPTTPSIKNIDNVYVVPTNENSNTSSAKAIGFDIEWFAPSNLKTLLNGGTLYYEMLIRKDKDDLDPLKSPHLAGTSGYAAYSKVFKVSLDPITNQIIVETDLGTAGQKDVTEENANKIIRYNESKGTFKMENVSLMNFSETTKDWEQIEIPEGYDYNTATKSLKESGAEAKDSLKDMVIPGNYYVSLRTVYVATDDTKRITYSNESNLVSVALDITKEVVPVPTTVVAEDASIDKTQVIEEITYSYVDIQAYVKKMLEPAELKLYTGTNKDERFSGEYEFYLYQNKDALKNNDPDKMDAMSLGSDAILNLADTTINSQSAIEVLKAGGVIPFKVHISSLIGIGQGKLKIKGLDSNTVYYLQLRTKLLPISETGPVSPRVSELSKVFTFTTTTEPMPPTPEDKVPPTPEKIWIEEQANNSSVTLGWAPAKFEEDEDIDLTYYEFIRTEKQLTKDEEKLSVEKLVQGNELNVGFRSDKDTARAENEPAYMSTYTYKNQIWTNLEPLQLSSKFQLYDDSLNPNNIYYYYVRTVCMVDGKPIKSKWIMVPVTTAPVQPPINLKVEAPKTYSHDTKREIVISFDAPVPADAKVPDEFAFDIAVKSELDDTYKLDYSAVKLTSVQDDKLTPEGYTHFVYKITGLKPNKRYDIKVRIVDKTKPLLESGNYPTSLYCDKVSTRTDYDEDEAEKDNKFEEYLKKFDSEAEKLRRRPYWVVEQGEIYKYRESYLKTEIGLQKEYALVAEENANSLYYYMPASVMIDESNTNTVLNVTIGNQTLNIRPYTLTSENTAIKTAIEKMASDEIEDYYVGIKFYTQKTTESINGQGALSPKLNVNMELVYMKQRDYLTEDDIMIALNDIIAEERNSFINKLEKEVYNGVIEEDVLNELITDSMADIEKDHARQVDKLMDRYIKRTVKIAELDKPLFIISEIDAFAADAYYYSNGWGNVESYQVGKGFGIEADKLGTYIFVGQADLANTVPSLGPYQSFIGKYGLTEFFKLDTYMIKTAATKEQVYGATARVLGAKKGTDYIVFLKNAGIKGVTSIGLSKNIRQDEAIYIMMQAYERLHNRKVSSIVIKNKQGVQNIGAFQSVYRTYVYAAVELKVVDNPNSRVLPSKEMTAEEIIKILYKVQAQ</sequence>
<dbReference type="CDD" id="cd00063">
    <property type="entry name" value="FN3"/>
    <property type="match status" value="1"/>
</dbReference>
<dbReference type="InterPro" id="IPR003961">
    <property type="entry name" value="FN3_dom"/>
</dbReference>
<evidence type="ECO:0000313" key="3">
    <source>
        <dbReference type="EMBL" id="ADZ85298.1"/>
    </source>
</evidence>
<protein>
    <submittedName>
        <fullName evidence="3">Fibronectin type III domain protein</fullName>
    </submittedName>
</protein>
<accession>F2JT79</accession>
<evidence type="ECO:0000256" key="1">
    <source>
        <dbReference type="SAM" id="Phobius"/>
    </source>
</evidence>
<proteinExistence type="predicted"/>
<evidence type="ECO:0000313" key="4">
    <source>
        <dbReference type="Proteomes" id="UP000008467"/>
    </source>
</evidence>
<feature type="transmembrane region" description="Helical" evidence="1">
    <location>
        <begin position="15"/>
        <end position="32"/>
    </location>
</feature>
<feature type="domain" description="Fibronectin type-III" evidence="2">
    <location>
        <begin position="1040"/>
        <end position="1146"/>
    </location>
</feature>
<dbReference type="HOGENOM" id="CLU_243635_0_0_9"/>
<keyword evidence="1" id="KW-1133">Transmembrane helix</keyword>
<keyword evidence="4" id="KW-1185">Reference proteome</keyword>
<dbReference type="SMART" id="SM00060">
    <property type="entry name" value="FN3"/>
    <property type="match status" value="2"/>
</dbReference>
<reference evidence="3 4" key="1">
    <citation type="journal article" date="2011" name="J. Bacteriol.">
        <title>Complete genome sequence of the cellulose-degrading bacterium Cellulosilyticum lentocellum.</title>
        <authorList>
            <consortium name="US DOE Joint Genome Institute"/>
            <person name="Miller D.A."/>
            <person name="Suen G."/>
            <person name="Bruce D."/>
            <person name="Copeland A."/>
            <person name="Cheng J.F."/>
            <person name="Detter C."/>
            <person name="Goodwin L.A."/>
            <person name="Han C.S."/>
            <person name="Hauser L.J."/>
            <person name="Land M.L."/>
            <person name="Lapidus A."/>
            <person name="Lucas S."/>
            <person name="Meincke L."/>
            <person name="Pitluck S."/>
            <person name="Tapia R."/>
            <person name="Teshima H."/>
            <person name="Woyke T."/>
            <person name="Fox B.G."/>
            <person name="Angert E.R."/>
            <person name="Currie C.R."/>
        </authorList>
    </citation>
    <scope>NUCLEOTIDE SEQUENCE [LARGE SCALE GENOMIC DNA]</scope>
    <source>
        <strain evidence="4">ATCC 49066 / DSM 5427 / NCIMB 11756 / RHM5</strain>
    </source>
</reference>